<evidence type="ECO:0000313" key="4">
    <source>
        <dbReference type="Proteomes" id="UP000035081"/>
    </source>
</evidence>
<protein>
    <recommendedName>
        <fullName evidence="2">Response regulatory domain-containing protein</fullName>
    </recommendedName>
</protein>
<reference evidence="3 4" key="1">
    <citation type="journal article" date="2014" name="Genome Announc.">
        <title>Draft Genome Sequences of Marinobacter similis A3d10T and Marinobacter salarius R9SW1T.</title>
        <authorList>
            <person name="Ivanova E.P."/>
            <person name="Ng H.J."/>
            <person name="Webb H.K."/>
            <person name="Feng G."/>
            <person name="Oshima K."/>
            <person name="Hattori M."/>
            <person name="Ohkuma M."/>
            <person name="Sergeev A.F."/>
            <person name="Mikhailov V.V."/>
            <person name="Crawford R.J."/>
            <person name="Sawabe T."/>
        </authorList>
    </citation>
    <scope>NUCLEOTIDE SEQUENCE [LARGE SCALE GENOMIC DNA]</scope>
    <source>
        <strain evidence="4">A3d10 and R9SW1</strain>
    </source>
</reference>
<organism evidence="3 4">
    <name type="scientific">Marinobacter salarius</name>
    <dbReference type="NCBI Taxonomy" id="1420917"/>
    <lineage>
        <taxon>Bacteria</taxon>
        <taxon>Pseudomonadati</taxon>
        <taxon>Pseudomonadota</taxon>
        <taxon>Gammaproteobacteria</taxon>
        <taxon>Pseudomonadales</taxon>
        <taxon>Marinobacteraceae</taxon>
        <taxon>Marinobacter</taxon>
    </lineage>
</organism>
<evidence type="ECO:0000313" key="3">
    <source>
        <dbReference type="EMBL" id="AHI33244.1"/>
    </source>
</evidence>
<proteinExistence type="predicted"/>
<evidence type="ECO:0000259" key="2">
    <source>
        <dbReference type="PROSITE" id="PS50110"/>
    </source>
</evidence>
<comment type="caution">
    <text evidence="1">Lacks conserved residue(s) required for the propagation of feature annotation.</text>
</comment>
<dbReference type="KEGG" id="msr:AU15_13970"/>
<feature type="domain" description="Response regulatory" evidence="2">
    <location>
        <begin position="24"/>
        <end position="74"/>
    </location>
</feature>
<dbReference type="EMBL" id="CP007152">
    <property type="protein sequence ID" value="AHI33244.1"/>
    <property type="molecule type" value="Genomic_DNA"/>
</dbReference>
<gene>
    <name evidence="3" type="ORF">AU15_13970</name>
</gene>
<dbReference type="PROSITE" id="PS50110">
    <property type="entry name" value="RESPONSE_REGULATORY"/>
    <property type="match status" value="1"/>
</dbReference>
<accession>W5YWK1</accession>
<evidence type="ECO:0000256" key="1">
    <source>
        <dbReference type="PROSITE-ProRule" id="PRU00169"/>
    </source>
</evidence>
<dbReference type="Proteomes" id="UP000035081">
    <property type="component" value="Chromosome"/>
</dbReference>
<sequence length="74" mass="8391">MSDLLSKLDRDDSIGTRLFQVKPKIMVVDDEPTNIRVLSDALKNDHDIIVATSAKQALGLLDRENVLIYCYWIS</sequence>
<dbReference type="Gene3D" id="3.40.50.2300">
    <property type="match status" value="1"/>
</dbReference>
<dbReference type="SUPFAM" id="SSF52172">
    <property type="entry name" value="CheY-like"/>
    <property type="match status" value="1"/>
</dbReference>
<dbReference type="HOGENOM" id="CLU_2683532_0_0_6"/>
<dbReference type="InterPro" id="IPR011006">
    <property type="entry name" value="CheY-like_superfamily"/>
</dbReference>
<dbReference type="AlphaFoldDB" id="W5YWK1"/>
<name>W5YWK1_9GAMM</name>
<dbReference type="GO" id="GO:0000160">
    <property type="term" value="P:phosphorelay signal transduction system"/>
    <property type="evidence" value="ECO:0007669"/>
    <property type="project" value="InterPro"/>
</dbReference>
<dbReference type="InterPro" id="IPR001789">
    <property type="entry name" value="Sig_transdc_resp-reg_receiver"/>
</dbReference>